<reference evidence="2 3" key="1">
    <citation type="submission" date="2019-08" db="EMBL/GenBank/DDBJ databases">
        <authorList>
            <person name="Herpell B J."/>
        </authorList>
    </citation>
    <scope>NUCLEOTIDE SEQUENCE [LARGE SCALE GENOMIC DNA]</scope>
    <source>
        <strain evidence="3">Msb3</strain>
    </source>
</reference>
<protein>
    <submittedName>
        <fullName evidence="2">Uncharacterized protein</fullName>
    </submittedName>
</protein>
<evidence type="ECO:0000313" key="3">
    <source>
        <dbReference type="Proteomes" id="UP000325811"/>
    </source>
</evidence>
<dbReference type="Proteomes" id="UP000325811">
    <property type="component" value="Chromosome II"/>
</dbReference>
<proteinExistence type="predicted"/>
<feature type="chain" id="PRO_5025071470" evidence="1">
    <location>
        <begin position="23"/>
        <end position="89"/>
    </location>
</feature>
<evidence type="ECO:0000313" key="2">
    <source>
        <dbReference type="EMBL" id="VVD31605.1"/>
    </source>
</evidence>
<organism evidence="2 3">
    <name type="scientific">Paraburkholderia dioscoreae</name>
    <dbReference type="NCBI Taxonomy" id="2604047"/>
    <lineage>
        <taxon>Bacteria</taxon>
        <taxon>Pseudomonadati</taxon>
        <taxon>Pseudomonadota</taxon>
        <taxon>Betaproteobacteria</taxon>
        <taxon>Burkholderiales</taxon>
        <taxon>Burkholderiaceae</taxon>
        <taxon>Paraburkholderia</taxon>
    </lineage>
</organism>
<dbReference type="RefSeq" id="WP_007178903.1">
    <property type="nucleotide sequence ID" value="NZ_LR699554.1"/>
</dbReference>
<gene>
    <name evidence="2" type="ORF">PDMSB3_0302</name>
</gene>
<dbReference type="AlphaFoldDB" id="A0A5Q4YVB6"/>
<sequence length="89" mass="9409">MKRIFPALLIALATVGTTQAWAQNTAPSGADSAQPDDNIVQMRSEIRAANEAYRARVRAANKARDREVAKAQADRVKAIQAAQSGGSGS</sequence>
<keyword evidence="3" id="KW-1185">Reference proteome</keyword>
<name>A0A5Q4YVB6_9BURK</name>
<dbReference type="EMBL" id="LR699554">
    <property type="protein sequence ID" value="VVD31605.1"/>
    <property type="molecule type" value="Genomic_DNA"/>
</dbReference>
<feature type="signal peptide" evidence="1">
    <location>
        <begin position="1"/>
        <end position="22"/>
    </location>
</feature>
<dbReference type="KEGG" id="pdio:PDMSB3_0302.1"/>
<accession>A0A5Q4YVB6</accession>
<evidence type="ECO:0000256" key="1">
    <source>
        <dbReference type="SAM" id="SignalP"/>
    </source>
</evidence>
<keyword evidence="1" id="KW-0732">Signal</keyword>